<evidence type="ECO:0000313" key="2">
    <source>
        <dbReference type="Proteomes" id="UP000054166"/>
    </source>
</evidence>
<gene>
    <name evidence="1" type="ORF">PILCRDRAFT_8244</name>
</gene>
<name>A0A0C3B6X2_PILCF</name>
<protein>
    <submittedName>
        <fullName evidence="1">Uncharacterized protein</fullName>
    </submittedName>
</protein>
<keyword evidence="2" id="KW-1185">Reference proteome</keyword>
<sequence>MSEEFQYHWSCGVPVIVTHVQVQGAWDPQYFVAEHEVTLVDCETGKMRRSSVAEFFGSFGKPERRTKIEKAKTQQVQTAPLSSVVSLEGIGPPAQLLI</sequence>
<proteinExistence type="predicted"/>
<accession>A0A0C3B6X2</accession>
<dbReference type="OrthoDB" id="1667110at2759"/>
<dbReference type="HOGENOM" id="CLU_2334406_0_0_1"/>
<dbReference type="Gene3D" id="2.60.120.650">
    <property type="entry name" value="Cupin"/>
    <property type="match status" value="1"/>
</dbReference>
<dbReference type="InParanoid" id="A0A0C3B6X2"/>
<reference evidence="1 2" key="1">
    <citation type="submission" date="2014-04" db="EMBL/GenBank/DDBJ databases">
        <authorList>
            <consortium name="DOE Joint Genome Institute"/>
            <person name="Kuo A."/>
            <person name="Tarkka M."/>
            <person name="Buscot F."/>
            <person name="Kohler A."/>
            <person name="Nagy L.G."/>
            <person name="Floudas D."/>
            <person name="Copeland A."/>
            <person name="Barry K.W."/>
            <person name="Cichocki N."/>
            <person name="Veneault-Fourrey C."/>
            <person name="LaButti K."/>
            <person name="Lindquist E.A."/>
            <person name="Lipzen A."/>
            <person name="Lundell T."/>
            <person name="Morin E."/>
            <person name="Murat C."/>
            <person name="Sun H."/>
            <person name="Tunlid A."/>
            <person name="Henrissat B."/>
            <person name="Grigoriev I.V."/>
            <person name="Hibbett D.S."/>
            <person name="Martin F."/>
            <person name="Nordberg H.P."/>
            <person name="Cantor M.N."/>
            <person name="Hua S.X."/>
        </authorList>
    </citation>
    <scope>NUCLEOTIDE SEQUENCE [LARGE SCALE GENOMIC DNA]</scope>
    <source>
        <strain evidence="1 2">F 1598</strain>
    </source>
</reference>
<dbReference type="EMBL" id="KN832996">
    <property type="protein sequence ID" value="KIM82003.1"/>
    <property type="molecule type" value="Genomic_DNA"/>
</dbReference>
<reference evidence="2" key="2">
    <citation type="submission" date="2015-01" db="EMBL/GenBank/DDBJ databases">
        <title>Evolutionary Origins and Diversification of the Mycorrhizal Mutualists.</title>
        <authorList>
            <consortium name="DOE Joint Genome Institute"/>
            <consortium name="Mycorrhizal Genomics Consortium"/>
            <person name="Kohler A."/>
            <person name="Kuo A."/>
            <person name="Nagy L.G."/>
            <person name="Floudas D."/>
            <person name="Copeland A."/>
            <person name="Barry K.W."/>
            <person name="Cichocki N."/>
            <person name="Veneault-Fourrey C."/>
            <person name="LaButti K."/>
            <person name="Lindquist E.A."/>
            <person name="Lipzen A."/>
            <person name="Lundell T."/>
            <person name="Morin E."/>
            <person name="Murat C."/>
            <person name="Riley R."/>
            <person name="Ohm R."/>
            <person name="Sun H."/>
            <person name="Tunlid A."/>
            <person name="Henrissat B."/>
            <person name="Grigoriev I.V."/>
            <person name="Hibbett D.S."/>
            <person name="Martin F."/>
        </authorList>
    </citation>
    <scope>NUCLEOTIDE SEQUENCE [LARGE SCALE GENOMIC DNA]</scope>
    <source>
        <strain evidence="2">F 1598</strain>
    </source>
</reference>
<dbReference type="AlphaFoldDB" id="A0A0C3B6X2"/>
<evidence type="ECO:0000313" key="1">
    <source>
        <dbReference type="EMBL" id="KIM82003.1"/>
    </source>
</evidence>
<organism evidence="1 2">
    <name type="scientific">Piloderma croceum (strain F 1598)</name>
    <dbReference type="NCBI Taxonomy" id="765440"/>
    <lineage>
        <taxon>Eukaryota</taxon>
        <taxon>Fungi</taxon>
        <taxon>Dikarya</taxon>
        <taxon>Basidiomycota</taxon>
        <taxon>Agaricomycotina</taxon>
        <taxon>Agaricomycetes</taxon>
        <taxon>Agaricomycetidae</taxon>
        <taxon>Atheliales</taxon>
        <taxon>Atheliaceae</taxon>
        <taxon>Piloderma</taxon>
    </lineage>
</organism>
<dbReference type="Proteomes" id="UP000054166">
    <property type="component" value="Unassembled WGS sequence"/>
</dbReference>